<feature type="compositionally biased region" description="Acidic residues" evidence="1">
    <location>
        <begin position="66"/>
        <end position="80"/>
    </location>
</feature>
<keyword evidence="3" id="KW-1185">Reference proteome</keyword>
<feature type="region of interest" description="Disordered" evidence="1">
    <location>
        <begin position="246"/>
        <end position="277"/>
    </location>
</feature>
<dbReference type="AlphaFoldDB" id="A6G1C4"/>
<organism evidence="2 3">
    <name type="scientific">Plesiocystis pacifica SIR-1</name>
    <dbReference type="NCBI Taxonomy" id="391625"/>
    <lineage>
        <taxon>Bacteria</taxon>
        <taxon>Pseudomonadati</taxon>
        <taxon>Myxococcota</taxon>
        <taxon>Polyangia</taxon>
        <taxon>Nannocystales</taxon>
        <taxon>Nannocystaceae</taxon>
        <taxon>Plesiocystis</taxon>
    </lineage>
</organism>
<feature type="region of interest" description="Disordered" evidence="1">
    <location>
        <begin position="64"/>
        <end position="87"/>
    </location>
</feature>
<comment type="caution">
    <text evidence="2">The sequence shown here is derived from an EMBL/GenBank/DDBJ whole genome shotgun (WGS) entry which is preliminary data.</text>
</comment>
<gene>
    <name evidence="2" type="ORF">PPSIR1_11605</name>
</gene>
<proteinExistence type="predicted"/>
<evidence type="ECO:0000256" key="1">
    <source>
        <dbReference type="SAM" id="MobiDB-lite"/>
    </source>
</evidence>
<protein>
    <submittedName>
        <fullName evidence="2">Uncharacterized protein</fullName>
    </submittedName>
</protein>
<dbReference type="OrthoDB" id="9844687at2"/>
<evidence type="ECO:0000313" key="2">
    <source>
        <dbReference type="EMBL" id="EDM80419.1"/>
    </source>
</evidence>
<sequence length="301" mass="32419">MPSLIASLHAVFVAASLSFTPTSPSPSGAQAVRAVVHGPSWAVVHADALWVCWRPGPDCWRRIELDPFESPEPNDEDDEGPSPTPPRVSELRLAFSRGGSLWIAHDEGPAWRLEPGHGRARLDARASLPPAALERPQVRRCSSSGRVPVVHEGALSWVQAPRCEPRLALACTAPNDEPLPSRRRMGAAGLRLRAGIELTHGQGWSLPRVERGVAPRLRRAEALTVLGVVEFAFDPARARAQARDAAALRRRHETAAPSLEVSGDPSARPTPAPSRPSLPESLVIRVCLSLLQRARAGPGCQ</sequence>
<accession>A6G1C4</accession>
<reference evidence="2 3" key="1">
    <citation type="submission" date="2007-06" db="EMBL/GenBank/DDBJ databases">
        <authorList>
            <person name="Shimkets L."/>
            <person name="Ferriera S."/>
            <person name="Johnson J."/>
            <person name="Kravitz S."/>
            <person name="Beeson K."/>
            <person name="Sutton G."/>
            <person name="Rogers Y.-H."/>
            <person name="Friedman R."/>
            <person name="Frazier M."/>
            <person name="Venter J.C."/>
        </authorList>
    </citation>
    <scope>NUCLEOTIDE SEQUENCE [LARGE SCALE GENOMIC DNA]</scope>
    <source>
        <strain evidence="2 3">SIR-1</strain>
    </source>
</reference>
<dbReference type="EMBL" id="ABCS01000011">
    <property type="protein sequence ID" value="EDM80419.1"/>
    <property type="molecule type" value="Genomic_DNA"/>
</dbReference>
<dbReference type="Proteomes" id="UP000005801">
    <property type="component" value="Unassembled WGS sequence"/>
</dbReference>
<dbReference type="STRING" id="391625.PPSIR1_11605"/>
<name>A6G1C4_9BACT</name>
<evidence type="ECO:0000313" key="3">
    <source>
        <dbReference type="Proteomes" id="UP000005801"/>
    </source>
</evidence>
<dbReference type="RefSeq" id="WP_006970523.1">
    <property type="nucleotide sequence ID" value="NZ_ABCS01000011.1"/>
</dbReference>